<sequence length="127" mass="13745">MKPCSGRDLRFESVTAMSPGVVSRFFHGLDHVCARIIPSIEGEMGMGMTLIAKMDADCGAEDGRDELIALARMIAYARHVAQDVKLEFATNCLDLALEAVKQQVGDGLTRELGELSSPVPQVSVRSH</sequence>
<evidence type="ECO:0000313" key="1">
    <source>
        <dbReference type="EMBL" id="MBB4235961.1"/>
    </source>
</evidence>
<gene>
    <name evidence="1" type="ORF">GGD57_002536</name>
</gene>
<accession>A0A7W6W531</accession>
<dbReference type="EMBL" id="JACIFY010000008">
    <property type="protein sequence ID" value="MBB4235961.1"/>
    <property type="molecule type" value="Genomic_DNA"/>
</dbReference>
<name>A0A7W6W531_9HYPH</name>
<comment type="caution">
    <text evidence="1">The sequence shown here is derived from an EMBL/GenBank/DDBJ whole genome shotgun (WGS) entry which is preliminary data.</text>
</comment>
<protein>
    <submittedName>
        <fullName evidence="1">Uncharacterized protein</fullName>
    </submittedName>
</protein>
<dbReference type="AlphaFoldDB" id="A0A7W6W531"/>
<dbReference type="Proteomes" id="UP000540909">
    <property type="component" value="Unassembled WGS sequence"/>
</dbReference>
<proteinExistence type="predicted"/>
<evidence type="ECO:0000313" key="2">
    <source>
        <dbReference type="Proteomes" id="UP000540909"/>
    </source>
</evidence>
<organism evidence="1 2">
    <name type="scientific">Rhizobium esperanzae</name>
    <dbReference type="NCBI Taxonomy" id="1967781"/>
    <lineage>
        <taxon>Bacteria</taxon>
        <taxon>Pseudomonadati</taxon>
        <taxon>Pseudomonadota</taxon>
        <taxon>Alphaproteobacteria</taxon>
        <taxon>Hyphomicrobiales</taxon>
        <taxon>Rhizobiaceae</taxon>
        <taxon>Rhizobium/Agrobacterium group</taxon>
        <taxon>Rhizobium</taxon>
    </lineage>
</organism>
<reference evidence="1 2" key="1">
    <citation type="submission" date="2020-08" db="EMBL/GenBank/DDBJ databases">
        <title>Genomic Encyclopedia of Type Strains, Phase IV (KMG-V): Genome sequencing to study the core and pangenomes of soil and plant-associated prokaryotes.</title>
        <authorList>
            <person name="Whitman W."/>
        </authorList>
    </citation>
    <scope>NUCLEOTIDE SEQUENCE [LARGE SCALE GENOMIC DNA]</scope>
    <source>
        <strain evidence="1 2">SEMIA 4089</strain>
    </source>
</reference>